<dbReference type="Gene3D" id="2.40.50.180">
    <property type="entry name" value="CheA-289, Domain 4"/>
    <property type="match status" value="1"/>
</dbReference>
<dbReference type="InterPro" id="IPR036061">
    <property type="entry name" value="CheW-like_dom_sf"/>
</dbReference>
<protein>
    <recommendedName>
        <fullName evidence="1">CheW-like domain-containing protein</fullName>
    </recommendedName>
</protein>
<proteinExistence type="predicted"/>
<dbReference type="SUPFAM" id="SSF50341">
    <property type="entry name" value="CheW-like"/>
    <property type="match status" value="1"/>
</dbReference>
<dbReference type="PROSITE" id="PS50851">
    <property type="entry name" value="CHEW"/>
    <property type="match status" value="1"/>
</dbReference>
<gene>
    <name evidence="2" type="ORF">D0469_03385</name>
</gene>
<dbReference type="OrthoDB" id="9787997at2"/>
<reference evidence="2 3" key="1">
    <citation type="submission" date="2018-08" db="EMBL/GenBank/DDBJ databases">
        <title>Bacillus chawlae sp. nov., Bacillus glennii sp. nov., and Bacillus saganii sp. nov. Isolated from the Vehicle Assembly Building at Kennedy Space Center where the Viking Spacecraft were Assembled.</title>
        <authorList>
            <person name="Seuylemezian A."/>
            <person name="Vaishampayan P."/>
        </authorList>
    </citation>
    <scope>NUCLEOTIDE SEQUENCE [LARGE SCALE GENOMIC DNA]</scope>
    <source>
        <strain evidence="2 3">V47-23a</strain>
    </source>
</reference>
<accession>A0A372LT13</accession>
<organism evidence="2 3">
    <name type="scientific">Peribacillus saganii</name>
    <dbReference type="NCBI Taxonomy" id="2303992"/>
    <lineage>
        <taxon>Bacteria</taxon>
        <taxon>Bacillati</taxon>
        <taxon>Bacillota</taxon>
        <taxon>Bacilli</taxon>
        <taxon>Bacillales</taxon>
        <taxon>Bacillaceae</taxon>
        <taxon>Peribacillus</taxon>
    </lineage>
</organism>
<comment type="caution">
    <text evidence="2">The sequence shown here is derived from an EMBL/GenBank/DDBJ whole genome shotgun (WGS) entry which is preliminary data.</text>
</comment>
<sequence>MKIIAFRIGNEEFGLHIDQVFSIEQMQEVTPIPNMPEHVVGVIDLRGIVTPVIDLRKVLAKSSI</sequence>
<evidence type="ECO:0000259" key="1">
    <source>
        <dbReference type="PROSITE" id="PS50851"/>
    </source>
</evidence>
<dbReference type="AlphaFoldDB" id="A0A372LT13"/>
<dbReference type="EMBL" id="QVTE01000008">
    <property type="protein sequence ID" value="RFU71196.1"/>
    <property type="molecule type" value="Genomic_DNA"/>
</dbReference>
<dbReference type="Proteomes" id="UP000264541">
    <property type="component" value="Unassembled WGS sequence"/>
</dbReference>
<name>A0A372LT13_9BACI</name>
<keyword evidence="3" id="KW-1185">Reference proteome</keyword>
<dbReference type="GO" id="GO:0005829">
    <property type="term" value="C:cytosol"/>
    <property type="evidence" value="ECO:0007669"/>
    <property type="project" value="TreeGrafter"/>
</dbReference>
<dbReference type="Gene3D" id="2.30.30.40">
    <property type="entry name" value="SH3 Domains"/>
    <property type="match status" value="1"/>
</dbReference>
<dbReference type="GO" id="GO:0007165">
    <property type="term" value="P:signal transduction"/>
    <property type="evidence" value="ECO:0007669"/>
    <property type="project" value="InterPro"/>
</dbReference>
<evidence type="ECO:0000313" key="3">
    <source>
        <dbReference type="Proteomes" id="UP000264541"/>
    </source>
</evidence>
<dbReference type="InterPro" id="IPR039315">
    <property type="entry name" value="CheW"/>
</dbReference>
<evidence type="ECO:0000313" key="2">
    <source>
        <dbReference type="EMBL" id="RFU71196.1"/>
    </source>
</evidence>
<dbReference type="Pfam" id="PF01584">
    <property type="entry name" value="CheW"/>
    <property type="match status" value="1"/>
</dbReference>
<dbReference type="PANTHER" id="PTHR22617:SF23">
    <property type="entry name" value="CHEMOTAXIS PROTEIN CHEW"/>
    <property type="match status" value="1"/>
</dbReference>
<dbReference type="PANTHER" id="PTHR22617">
    <property type="entry name" value="CHEMOTAXIS SENSOR HISTIDINE KINASE-RELATED"/>
    <property type="match status" value="1"/>
</dbReference>
<dbReference type="GO" id="GO:0006935">
    <property type="term" value="P:chemotaxis"/>
    <property type="evidence" value="ECO:0007669"/>
    <property type="project" value="InterPro"/>
</dbReference>
<dbReference type="InterPro" id="IPR002545">
    <property type="entry name" value="CheW-lke_dom"/>
</dbReference>
<feature type="domain" description="CheW-like" evidence="1">
    <location>
        <begin position="1"/>
        <end position="64"/>
    </location>
</feature>